<name>A0A9Q1RFN0_9SOLA</name>
<gene>
    <name evidence="1" type="ORF">K7X08_024830</name>
</gene>
<dbReference type="Proteomes" id="UP001152561">
    <property type="component" value="Unassembled WGS sequence"/>
</dbReference>
<sequence>MESSRKRRTEFIKGKLVKSLYRSAAPTVPSSTTQYGHSPLPNYISEDSAPRAVYHLHLHHHQPKEKLIPFNPNNIISLSSSFSSDEVGFVMNQEQAAPPQKPKVSYYIPPQSTTTAERDFNGITGTCYARIDTDESVDIKATNYISYVQERFKLELKVSLGLNKLPRCCEKLNSNLNSLVFGGEKRSLGVYGLQDVDSLFVTHETMWAL</sequence>
<dbReference type="AlphaFoldDB" id="A0A9Q1RFN0"/>
<proteinExistence type="predicted"/>
<dbReference type="PANTHER" id="PTHR36030:SF1">
    <property type="entry name" value="CALMODULIN-BINDING DOMAIN-CONTAINING PROTEIN"/>
    <property type="match status" value="1"/>
</dbReference>
<keyword evidence="2" id="KW-1185">Reference proteome</keyword>
<organism evidence="1 2">
    <name type="scientific">Anisodus acutangulus</name>
    <dbReference type="NCBI Taxonomy" id="402998"/>
    <lineage>
        <taxon>Eukaryota</taxon>
        <taxon>Viridiplantae</taxon>
        <taxon>Streptophyta</taxon>
        <taxon>Embryophyta</taxon>
        <taxon>Tracheophyta</taxon>
        <taxon>Spermatophyta</taxon>
        <taxon>Magnoliopsida</taxon>
        <taxon>eudicotyledons</taxon>
        <taxon>Gunneridae</taxon>
        <taxon>Pentapetalae</taxon>
        <taxon>asterids</taxon>
        <taxon>lamiids</taxon>
        <taxon>Solanales</taxon>
        <taxon>Solanaceae</taxon>
        <taxon>Solanoideae</taxon>
        <taxon>Hyoscyameae</taxon>
        <taxon>Anisodus</taxon>
    </lineage>
</organism>
<dbReference type="OrthoDB" id="911847at2759"/>
<dbReference type="PANTHER" id="PTHR36030">
    <property type="entry name" value="CALMODULIN-BINDING DOMAIN-CONTAINING PROTEIN"/>
    <property type="match status" value="1"/>
</dbReference>
<comment type="caution">
    <text evidence="1">The sequence shown here is derived from an EMBL/GenBank/DDBJ whole genome shotgun (WGS) entry which is preliminary data.</text>
</comment>
<accession>A0A9Q1RFN0</accession>
<evidence type="ECO:0000313" key="1">
    <source>
        <dbReference type="EMBL" id="KAJ8554152.1"/>
    </source>
</evidence>
<dbReference type="EMBL" id="JAJAGQ010000009">
    <property type="protein sequence ID" value="KAJ8554152.1"/>
    <property type="molecule type" value="Genomic_DNA"/>
</dbReference>
<evidence type="ECO:0000313" key="2">
    <source>
        <dbReference type="Proteomes" id="UP001152561"/>
    </source>
</evidence>
<reference evidence="2" key="1">
    <citation type="journal article" date="2023" name="Proc. Natl. Acad. Sci. U.S.A.">
        <title>Genomic and structural basis for evolution of tropane alkaloid biosynthesis.</title>
        <authorList>
            <person name="Wanga Y.-J."/>
            <person name="Taina T."/>
            <person name="Yua J.-Y."/>
            <person name="Lia J."/>
            <person name="Xua B."/>
            <person name="Chenc J."/>
            <person name="D'Auriad J.C."/>
            <person name="Huanga J.-P."/>
            <person name="Huanga S.-X."/>
        </authorList>
    </citation>
    <scope>NUCLEOTIDE SEQUENCE [LARGE SCALE GENOMIC DNA]</scope>
    <source>
        <strain evidence="2">cv. KIB-2019</strain>
    </source>
</reference>
<protein>
    <submittedName>
        <fullName evidence="1">Uncharacterized protein</fullName>
    </submittedName>
</protein>